<accession>A0A5B7J2F0</accession>
<protein>
    <submittedName>
        <fullName evidence="2">Uncharacterized protein</fullName>
    </submittedName>
</protein>
<keyword evidence="3" id="KW-1185">Reference proteome</keyword>
<evidence type="ECO:0000313" key="2">
    <source>
        <dbReference type="EMBL" id="MPC90940.1"/>
    </source>
</evidence>
<feature type="compositionally biased region" description="Basic and acidic residues" evidence="1">
    <location>
        <begin position="63"/>
        <end position="74"/>
    </location>
</feature>
<proteinExistence type="predicted"/>
<evidence type="ECO:0000313" key="3">
    <source>
        <dbReference type="Proteomes" id="UP000324222"/>
    </source>
</evidence>
<evidence type="ECO:0000256" key="1">
    <source>
        <dbReference type="SAM" id="MobiDB-lite"/>
    </source>
</evidence>
<reference evidence="2 3" key="1">
    <citation type="submission" date="2019-05" db="EMBL/GenBank/DDBJ databases">
        <title>Another draft genome of Portunus trituberculatus and its Hox gene families provides insights of decapod evolution.</title>
        <authorList>
            <person name="Jeong J.-H."/>
            <person name="Song I."/>
            <person name="Kim S."/>
            <person name="Choi T."/>
            <person name="Kim D."/>
            <person name="Ryu S."/>
            <person name="Kim W."/>
        </authorList>
    </citation>
    <scope>NUCLEOTIDE SEQUENCE [LARGE SCALE GENOMIC DNA]</scope>
    <source>
        <tissue evidence="2">Muscle</tissue>
    </source>
</reference>
<dbReference type="EMBL" id="VSRR010086063">
    <property type="protein sequence ID" value="MPC90940.1"/>
    <property type="molecule type" value="Genomic_DNA"/>
</dbReference>
<dbReference type="Proteomes" id="UP000324222">
    <property type="component" value="Unassembled WGS sequence"/>
</dbReference>
<feature type="compositionally biased region" description="Basic and acidic residues" evidence="1">
    <location>
        <begin position="1"/>
        <end position="25"/>
    </location>
</feature>
<gene>
    <name evidence="2" type="ORF">E2C01_085944</name>
</gene>
<dbReference type="AlphaFoldDB" id="A0A5B7J2F0"/>
<organism evidence="2 3">
    <name type="scientific">Portunus trituberculatus</name>
    <name type="common">Swimming crab</name>
    <name type="synonym">Neptunus trituberculatus</name>
    <dbReference type="NCBI Taxonomy" id="210409"/>
    <lineage>
        <taxon>Eukaryota</taxon>
        <taxon>Metazoa</taxon>
        <taxon>Ecdysozoa</taxon>
        <taxon>Arthropoda</taxon>
        <taxon>Crustacea</taxon>
        <taxon>Multicrustacea</taxon>
        <taxon>Malacostraca</taxon>
        <taxon>Eumalacostraca</taxon>
        <taxon>Eucarida</taxon>
        <taxon>Decapoda</taxon>
        <taxon>Pleocyemata</taxon>
        <taxon>Brachyura</taxon>
        <taxon>Eubrachyura</taxon>
        <taxon>Portunoidea</taxon>
        <taxon>Portunidae</taxon>
        <taxon>Portuninae</taxon>
        <taxon>Portunus</taxon>
    </lineage>
</organism>
<sequence>MVGREEKGYSGKVTKGEDLKEDKTETLSCTVPSEPLLSVQTPMKRPNCIICVPSSWARHKESPTFHLNSDETKNKLPSPPPPCVWDSDVHTAPPRTRPHKTPQDGRPHPAPPAGHMLASQAY</sequence>
<comment type="caution">
    <text evidence="2">The sequence shown here is derived from an EMBL/GenBank/DDBJ whole genome shotgun (WGS) entry which is preliminary data.</text>
</comment>
<name>A0A5B7J2F0_PORTR</name>
<feature type="region of interest" description="Disordered" evidence="1">
    <location>
        <begin position="1"/>
        <end position="26"/>
    </location>
</feature>
<feature type="region of interest" description="Disordered" evidence="1">
    <location>
        <begin position="63"/>
        <end position="122"/>
    </location>
</feature>